<organism evidence="2 3">
    <name type="scientific">Agromyces cerinus subsp. cerinus</name>
    <dbReference type="NCBI Taxonomy" id="232089"/>
    <lineage>
        <taxon>Bacteria</taxon>
        <taxon>Bacillati</taxon>
        <taxon>Actinomycetota</taxon>
        <taxon>Actinomycetes</taxon>
        <taxon>Micrococcales</taxon>
        <taxon>Microbacteriaceae</taxon>
        <taxon>Agromyces</taxon>
    </lineage>
</organism>
<keyword evidence="3" id="KW-1185">Reference proteome</keyword>
<dbReference type="PANTHER" id="PTHR33169:SF14">
    <property type="entry name" value="TRANSCRIPTIONAL REGULATOR RV3488"/>
    <property type="match status" value="1"/>
</dbReference>
<accession>A0A1N6EZQ1</accession>
<dbReference type="InterPro" id="IPR036388">
    <property type="entry name" value="WH-like_DNA-bd_sf"/>
</dbReference>
<evidence type="ECO:0000313" key="2">
    <source>
        <dbReference type="EMBL" id="SIN88453.1"/>
    </source>
</evidence>
<proteinExistence type="predicted"/>
<protein>
    <submittedName>
        <fullName evidence="2">Transcriptional regulator, PadR family</fullName>
    </submittedName>
</protein>
<dbReference type="Proteomes" id="UP000184699">
    <property type="component" value="Unassembled WGS sequence"/>
</dbReference>
<reference evidence="3" key="1">
    <citation type="submission" date="2016-11" db="EMBL/GenBank/DDBJ databases">
        <authorList>
            <person name="Varghese N."/>
            <person name="Submissions S."/>
        </authorList>
    </citation>
    <scope>NUCLEOTIDE SEQUENCE [LARGE SCALE GENOMIC DNA]</scope>
    <source>
        <strain evidence="3">DSM 8595</strain>
    </source>
</reference>
<evidence type="ECO:0000259" key="1">
    <source>
        <dbReference type="Pfam" id="PF03551"/>
    </source>
</evidence>
<gene>
    <name evidence="2" type="ORF">SAMN05443544_1604</name>
</gene>
<name>A0A1N6EZQ1_9MICO</name>
<dbReference type="InterPro" id="IPR052509">
    <property type="entry name" value="Metal_resp_DNA-bind_regulator"/>
</dbReference>
<dbReference type="Pfam" id="PF03551">
    <property type="entry name" value="PadR"/>
    <property type="match status" value="1"/>
</dbReference>
<dbReference type="AlphaFoldDB" id="A0A1N6EZQ1"/>
<dbReference type="InterPro" id="IPR005149">
    <property type="entry name" value="Tscrpt_reg_PadR_N"/>
</dbReference>
<dbReference type="OrthoDB" id="122286at2"/>
<dbReference type="RefSeq" id="WP_074259814.1">
    <property type="nucleotide sequence ID" value="NZ_FSRJ01000002.1"/>
</dbReference>
<dbReference type="SUPFAM" id="SSF46785">
    <property type="entry name" value="Winged helix' DNA-binding domain"/>
    <property type="match status" value="1"/>
</dbReference>
<dbReference type="Gene3D" id="1.10.10.10">
    <property type="entry name" value="Winged helix-like DNA-binding domain superfamily/Winged helix DNA-binding domain"/>
    <property type="match status" value="1"/>
</dbReference>
<feature type="domain" description="Transcription regulator PadR N-terminal" evidence="1">
    <location>
        <begin position="22"/>
        <end position="92"/>
    </location>
</feature>
<dbReference type="EMBL" id="FSRJ01000002">
    <property type="protein sequence ID" value="SIN88453.1"/>
    <property type="molecule type" value="Genomic_DNA"/>
</dbReference>
<dbReference type="PANTHER" id="PTHR33169">
    <property type="entry name" value="PADR-FAMILY TRANSCRIPTIONAL REGULATOR"/>
    <property type="match status" value="1"/>
</dbReference>
<sequence length="114" mass="12747">MVEGRPEQSGKLEQDLRKGVLVLAVLSQLRAPQYGYSLRQALAERGMPIEEGTLYPLLRRLEGQGLLASEWRIDDGPPRRYYTLSPEGAESYRDLTAAWGSLTSVVGRLLNEES</sequence>
<dbReference type="STRING" id="232089.SAMN05443544_1604"/>
<evidence type="ECO:0000313" key="3">
    <source>
        <dbReference type="Proteomes" id="UP000184699"/>
    </source>
</evidence>
<dbReference type="InterPro" id="IPR036390">
    <property type="entry name" value="WH_DNA-bd_sf"/>
</dbReference>